<comment type="caution">
    <text evidence="2">The sequence shown here is derived from an EMBL/GenBank/DDBJ whole genome shotgun (WGS) entry which is preliminary data.</text>
</comment>
<protein>
    <submittedName>
        <fullName evidence="2">Uncharacterized protein</fullName>
    </submittedName>
</protein>
<keyword evidence="1" id="KW-0472">Membrane</keyword>
<dbReference type="AlphaFoldDB" id="A0A7X8RIQ0"/>
<reference evidence="2 3" key="1">
    <citation type="journal article" date="2020" name="Biotechnol. Biofuels">
        <title>New insights from the biogas microbiome by comprehensive genome-resolved metagenomics of nearly 1600 species originating from multiple anaerobic digesters.</title>
        <authorList>
            <person name="Campanaro S."/>
            <person name="Treu L."/>
            <person name="Rodriguez-R L.M."/>
            <person name="Kovalovszki A."/>
            <person name="Ziels R.M."/>
            <person name="Maus I."/>
            <person name="Zhu X."/>
            <person name="Kougias P.G."/>
            <person name="Basile A."/>
            <person name="Luo G."/>
            <person name="Schluter A."/>
            <person name="Konstantinidis K.T."/>
            <person name="Angelidaki I."/>
        </authorList>
    </citation>
    <scope>NUCLEOTIDE SEQUENCE [LARGE SCALE GENOMIC DNA]</scope>
    <source>
        <strain evidence="2">AS23ysBPME_344</strain>
    </source>
</reference>
<evidence type="ECO:0000313" key="3">
    <source>
        <dbReference type="Proteomes" id="UP000568696"/>
    </source>
</evidence>
<feature type="transmembrane region" description="Helical" evidence="1">
    <location>
        <begin position="33"/>
        <end position="52"/>
    </location>
</feature>
<organism evidence="2 3">
    <name type="scientific">Corynebacterium pollutisoli</name>
    <dbReference type="NCBI Taxonomy" id="1610489"/>
    <lineage>
        <taxon>Bacteria</taxon>
        <taxon>Bacillati</taxon>
        <taxon>Actinomycetota</taxon>
        <taxon>Actinomycetes</taxon>
        <taxon>Mycobacteriales</taxon>
        <taxon>Corynebacteriaceae</taxon>
        <taxon>Corynebacterium</taxon>
    </lineage>
</organism>
<name>A0A7X8RIQ0_9CORY</name>
<feature type="transmembrane region" description="Helical" evidence="1">
    <location>
        <begin position="59"/>
        <end position="77"/>
    </location>
</feature>
<evidence type="ECO:0000256" key="1">
    <source>
        <dbReference type="SAM" id="Phobius"/>
    </source>
</evidence>
<evidence type="ECO:0000313" key="2">
    <source>
        <dbReference type="EMBL" id="NLP40261.1"/>
    </source>
</evidence>
<dbReference type="EMBL" id="JAAYSN010000306">
    <property type="protein sequence ID" value="NLP40261.1"/>
    <property type="molecule type" value="Genomic_DNA"/>
</dbReference>
<gene>
    <name evidence="2" type="ORF">GX356_11230</name>
</gene>
<sequence length="395" mass="41800">MDKSSISAVLGALALVAGLAAVAWPGLDLPQRVGGGLLAALGAAVVVWAVSLSRRWRTLLVAAVPAVLLTGVLVAAMTPSPEGGQSVIAKRGGAIAADPVTSLDELHAQALDVADQLVDGGSTQLQRMNLFTDLSSGSIIEVADGSGGFLRARLETHPQREWQWEAQDRDVPADTFDGRRVTFSYDPVIEQLTAAAETIGTAPSFESVWLYPGQSSQQSLAAANPQALPVAQFNSRARGRDLRPQVLGDGTLPDTFFDVTDLDAAREQIIEALLLDARSPSTAQFQTLSARSSTQLLDGPAIDDRPLDGGVEFRGTVDGDYLQVAVHVGQFPAIYSRTADEDLGFHPLADVPADSLAQVLPATDHPVAWQLRVEDGGPVFRIIDSPGAPEQRHEL</sequence>
<proteinExistence type="predicted"/>
<dbReference type="Proteomes" id="UP000568696">
    <property type="component" value="Unassembled WGS sequence"/>
</dbReference>
<keyword evidence="1" id="KW-1133">Transmembrane helix</keyword>
<accession>A0A7X8RIQ0</accession>
<keyword evidence="1" id="KW-0812">Transmembrane</keyword>